<evidence type="ECO:0000313" key="2">
    <source>
        <dbReference type="Proteomes" id="UP000580250"/>
    </source>
</evidence>
<dbReference type="EMBL" id="CAJEWN010000563">
    <property type="protein sequence ID" value="CAD2185873.1"/>
    <property type="molecule type" value="Genomic_DNA"/>
</dbReference>
<organism evidence="1 2">
    <name type="scientific">Meloidogyne enterolobii</name>
    <name type="common">Root-knot nematode worm</name>
    <name type="synonym">Meloidogyne mayaguensis</name>
    <dbReference type="NCBI Taxonomy" id="390850"/>
    <lineage>
        <taxon>Eukaryota</taxon>
        <taxon>Metazoa</taxon>
        <taxon>Ecdysozoa</taxon>
        <taxon>Nematoda</taxon>
        <taxon>Chromadorea</taxon>
        <taxon>Rhabditida</taxon>
        <taxon>Tylenchina</taxon>
        <taxon>Tylenchomorpha</taxon>
        <taxon>Tylenchoidea</taxon>
        <taxon>Meloidogynidae</taxon>
        <taxon>Meloidogyninae</taxon>
        <taxon>Meloidogyne</taxon>
    </lineage>
</organism>
<dbReference type="AlphaFoldDB" id="A0A6V7WFU4"/>
<accession>A0A6V7WFU4</accession>
<sequence>MEQEELNMRTQLNMRNIFGEKEEWKMEALGDVDAKEMEFRRISAYVKIDGWKKIRLESISEESRETVENVFGKINRNMTVTIHVLTIDDIMIEMGKKQHNERFIDWRFVQDFDDFAPMPIVKIEKKWTIQ</sequence>
<proteinExistence type="predicted"/>
<evidence type="ECO:0000313" key="1">
    <source>
        <dbReference type="EMBL" id="CAD2185873.1"/>
    </source>
</evidence>
<dbReference type="Proteomes" id="UP000580250">
    <property type="component" value="Unassembled WGS sequence"/>
</dbReference>
<name>A0A6V7WFU4_MELEN</name>
<dbReference type="InterPro" id="IPR038224">
    <property type="entry name" value="SATB_ULD_sf"/>
</dbReference>
<dbReference type="Gene3D" id="3.10.20.710">
    <property type="entry name" value="SATB, ubiquitin-like oligomerisation domain"/>
    <property type="match status" value="1"/>
</dbReference>
<protein>
    <submittedName>
        <fullName evidence="1">Uncharacterized protein</fullName>
    </submittedName>
</protein>
<comment type="caution">
    <text evidence="1">The sequence shown here is derived from an EMBL/GenBank/DDBJ whole genome shotgun (WGS) entry which is preliminary data.</text>
</comment>
<gene>
    <name evidence="1" type="ORF">MENT_LOCUS38328</name>
</gene>
<reference evidence="1 2" key="1">
    <citation type="submission" date="2020-08" db="EMBL/GenBank/DDBJ databases">
        <authorList>
            <person name="Koutsovoulos G."/>
            <person name="Danchin GJ E."/>
        </authorList>
    </citation>
    <scope>NUCLEOTIDE SEQUENCE [LARGE SCALE GENOMIC DNA]</scope>
</reference>